<gene>
    <name evidence="1" type="ORF">NG799_04740</name>
</gene>
<name>A0ABT2MP21_9CYAN</name>
<organism evidence="1 2">
    <name type="scientific">Laspinema palackyanum D2a</name>
    <dbReference type="NCBI Taxonomy" id="2953684"/>
    <lineage>
        <taxon>Bacteria</taxon>
        <taxon>Bacillati</taxon>
        <taxon>Cyanobacteriota</taxon>
        <taxon>Cyanophyceae</taxon>
        <taxon>Oscillatoriophycideae</taxon>
        <taxon>Oscillatoriales</taxon>
        <taxon>Laspinemataceae</taxon>
        <taxon>Laspinema</taxon>
        <taxon>Laspinema palackyanum</taxon>
    </lineage>
</organism>
<dbReference type="Proteomes" id="UP001525890">
    <property type="component" value="Unassembled WGS sequence"/>
</dbReference>
<dbReference type="EMBL" id="JAMXFF010000004">
    <property type="protein sequence ID" value="MCT7965641.1"/>
    <property type="molecule type" value="Genomic_DNA"/>
</dbReference>
<evidence type="ECO:0000313" key="1">
    <source>
        <dbReference type="EMBL" id="MCT7965641.1"/>
    </source>
</evidence>
<comment type="caution">
    <text evidence="1">The sequence shown here is derived from an EMBL/GenBank/DDBJ whole genome shotgun (WGS) entry which is preliminary data.</text>
</comment>
<evidence type="ECO:0000313" key="2">
    <source>
        <dbReference type="Proteomes" id="UP001525890"/>
    </source>
</evidence>
<dbReference type="RefSeq" id="WP_368005329.1">
    <property type="nucleotide sequence ID" value="NZ_JAMXFF010000004.1"/>
</dbReference>
<keyword evidence="2" id="KW-1185">Reference proteome</keyword>
<proteinExistence type="predicted"/>
<accession>A0ABT2MP21</accession>
<reference evidence="1 2" key="1">
    <citation type="journal article" date="2022" name="Front. Microbiol.">
        <title>High genomic differentiation and limited gene flow indicate recent cryptic speciation within the genus Laspinema (cyanobacteria).</title>
        <authorList>
            <person name="Stanojkovic A."/>
            <person name="Skoupy S."/>
            <person name="Skaloud P."/>
            <person name="Dvorak P."/>
        </authorList>
    </citation>
    <scope>NUCLEOTIDE SEQUENCE [LARGE SCALE GENOMIC DNA]</scope>
    <source>
        <strain evidence="1 2">D2a</strain>
    </source>
</reference>
<sequence>MRDFPGDRSFVNSLSPSGLLVYLQGRSPHPDPSICKGDRFLASFPIGTNPQKTVITME</sequence>
<evidence type="ECO:0008006" key="3">
    <source>
        <dbReference type="Google" id="ProtNLM"/>
    </source>
</evidence>
<protein>
    <recommendedName>
        <fullName evidence="3">PilZ domain-containing protein</fullName>
    </recommendedName>
</protein>